<keyword evidence="1" id="KW-0143">Chaperone</keyword>
<sequence length="1142" mass="125649">MEEVIQDDIQLSGFGHADEFMGVLKNFLEGNSKINPTIAVGNASTPQLSRLAAILDEYQEQPYLLDPFLGKMVEPVVEELKNVIREIVDQTEITSDKAARLHQLSTLMYWYSKTRVPFFPHTIQDLPLALRFAETKEILLSQSESWALRYVTAMWLSLICMIPFDLARFDEPNIPPERLVAKRLDKIGKLYLPYPGIERESAAMLLARLYMRTDMLSHIPIFVEWAITASFIGSYKVIGIMQVVALMMKAGGAGLVLPHTNQFRELIDVLGSMDAGKNLLTSNLIKDTLIRKYRIKLIVRLAMCELPGKPRKVNVQNRMLILPGTGAEGNDAIDTEEYDTPIPESLEDTIEQLIIGIQDQDTAVRYSAAKGIARVTSRLPEAFSDDVVDAVTSLFTMDGVSLADLPPAAESTWHGACLAYAELARRGLISASRIEEVVAWICKALAFDIRKGAHSVGSSVRDSASYVLWALVRAQSVEILAPHLLEIALRLVTTSLFDREVHVRRAASAAYQEAVGRTRSIPHGIDVLRATDFYAVSVRRNAFLVAAPQVVVFSEYQQPLTDHVIKRTIRHWDPKMRVMGSQALRAMCAVALKNLGPQVASTLSQRLRSMDTNDVHGALLSLAEIAKAFKEGGCENERLQCFKHLAILPSSAYQKFRGDLIVEAACLLVAESISPAALDLPIVGGLPDWRHIVIQNGMKHQNETVQSAATVAMSAISELMNCTQEVQAFVKDFQTKNANPTTQCSVSRTLGALAYEKFGHGLAGAIGCLISGLTKDSETYCKVVEARRNCVTSLSEIVVRVMKSSPGLLSSTSQQIYTTVLSGFEDYAVDQRGDVGSWVRMATLQAVAAISRAVFARRDNLENFGNYLPPGLWHKAIGDTLKQGVERLDNVRAVAGEQMMTLIWDTDIRMNATGSWAIPGAKKLESVFPSDKAIPWSHGEWLFPRIPALLDISAYRDVLISGIISSLGGRNESAQLPLANALCEYANALPLSPESSNSPDKWDLFGLVDSLLDIGRTRISANNIMIPLLKTIDILFGGEVLGRLHAVLDLAGKGADRFKNVERINASMKVVVDFVALPPIANGACTADTAEALYLLTQTQDLVESEELEELLLQTSWVSINDTTRGEKTKEVVSLLHTIIQA</sequence>
<dbReference type="Pfam" id="PF12612">
    <property type="entry name" value="TFCD_C"/>
    <property type="match status" value="1"/>
</dbReference>
<dbReference type="Gene3D" id="1.25.10.10">
    <property type="entry name" value="Leucine-rich Repeat Variant"/>
    <property type="match status" value="1"/>
</dbReference>
<dbReference type="InterPro" id="IPR011989">
    <property type="entry name" value="ARM-like"/>
</dbReference>
<dbReference type="Pfam" id="PF23579">
    <property type="entry name" value="ARM_TBCD"/>
    <property type="match status" value="1"/>
</dbReference>
<dbReference type="GO" id="GO:0005096">
    <property type="term" value="F:GTPase activator activity"/>
    <property type="evidence" value="ECO:0007669"/>
    <property type="project" value="InterPro"/>
</dbReference>
<evidence type="ECO:0000259" key="2">
    <source>
        <dbReference type="Pfam" id="PF12612"/>
    </source>
</evidence>
<name>A0A5N5QW26_9AGAM</name>
<dbReference type="GO" id="GO:0048487">
    <property type="term" value="F:beta-tubulin binding"/>
    <property type="evidence" value="ECO:0007669"/>
    <property type="project" value="InterPro"/>
</dbReference>
<organism evidence="4 5">
    <name type="scientific">Ceratobasidium theobromae</name>
    <dbReference type="NCBI Taxonomy" id="1582974"/>
    <lineage>
        <taxon>Eukaryota</taxon>
        <taxon>Fungi</taxon>
        <taxon>Dikarya</taxon>
        <taxon>Basidiomycota</taxon>
        <taxon>Agaricomycotina</taxon>
        <taxon>Agaricomycetes</taxon>
        <taxon>Cantharellales</taxon>
        <taxon>Ceratobasidiaceae</taxon>
        <taxon>Ceratobasidium</taxon>
    </lineage>
</organism>
<dbReference type="EMBL" id="SSOP01000005">
    <property type="protein sequence ID" value="KAB5595950.1"/>
    <property type="molecule type" value="Genomic_DNA"/>
</dbReference>
<evidence type="ECO:0000313" key="5">
    <source>
        <dbReference type="Proteomes" id="UP000383932"/>
    </source>
</evidence>
<dbReference type="OrthoDB" id="1735853at2759"/>
<proteinExistence type="predicted"/>
<evidence type="ECO:0000313" key="4">
    <source>
        <dbReference type="EMBL" id="KAB5595950.1"/>
    </source>
</evidence>
<evidence type="ECO:0000259" key="3">
    <source>
        <dbReference type="Pfam" id="PF25767"/>
    </source>
</evidence>
<dbReference type="GO" id="GO:0007021">
    <property type="term" value="P:tubulin complex assembly"/>
    <property type="evidence" value="ECO:0007669"/>
    <property type="project" value="InterPro"/>
</dbReference>
<dbReference type="SUPFAM" id="SSF48371">
    <property type="entry name" value="ARM repeat"/>
    <property type="match status" value="2"/>
</dbReference>
<dbReference type="Proteomes" id="UP000383932">
    <property type="component" value="Unassembled WGS sequence"/>
</dbReference>
<comment type="caution">
    <text evidence="4">The sequence shown here is derived from an EMBL/GenBank/DDBJ whole genome shotgun (WGS) entry which is preliminary data.</text>
</comment>
<dbReference type="GO" id="GO:0007023">
    <property type="term" value="P:post-chaperonin tubulin folding pathway"/>
    <property type="evidence" value="ECO:0007669"/>
    <property type="project" value="InterPro"/>
</dbReference>
<protein>
    <submittedName>
        <fullName evidence="4">Tubulin folding cofactor D</fullName>
    </submittedName>
</protein>
<accession>A0A5N5QW26</accession>
<dbReference type="Pfam" id="PF25767">
    <property type="entry name" value="ARM_TBCD_2nd"/>
    <property type="match status" value="1"/>
</dbReference>
<feature type="domain" description="Tubulin-folding cofactor D ARM repeats" evidence="3">
    <location>
        <begin position="331"/>
        <end position="525"/>
    </location>
</feature>
<gene>
    <name evidence="4" type="ORF">CTheo_714</name>
</gene>
<dbReference type="PANTHER" id="PTHR12658:SF0">
    <property type="entry name" value="TUBULIN-SPECIFIC CHAPERONE D"/>
    <property type="match status" value="1"/>
</dbReference>
<evidence type="ECO:0000256" key="1">
    <source>
        <dbReference type="ARBA" id="ARBA00023186"/>
    </source>
</evidence>
<keyword evidence="5" id="KW-1185">Reference proteome</keyword>
<dbReference type="AlphaFoldDB" id="A0A5N5QW26"/>
<dbReference type="InterPro" id="IPR058033">
    <property type="entry name" value="ARM_TBCD_2nd"/>
</dbReference>
<dbReference type="GO" id="GO:0000226">
    <property type="term" value="P:microtubule cytoskeleton organization"/>
    <property type="evidence" value="ECO:0007669"/>
    <property type="project" value="TreeGrafter"/>
</dbReference>
<dbReference type="InterPro" id="IPR022577">
    <property type="entry name" value="TBCD_C"/>
</dbReference>
<feature type="domain" description="Tubulin-folding cofactor D C-terminal" evidence="2">
    <location>
        <begin position="874"/>
        <end position="1046"/>
    </location>
</feature>
<dbReference type="InterPro" id="IPR016024">
    <property type="entry name" value="ARM-type_fold"/>
</dbReference>
<reference evidence="4 5" key="1">
    <citation type="journal article" date="2019" name="Fungal Biol. Biotechnol.">
        <title>Draft genome sequence of fastidious pathogen Ceratobasidium theobromae, which causes vascular-streak dieback in Theobroma cacao.</title>
        <authorList>
            <person name="Ali S.S."/>
            <person name="Asman A."/>
            <person name="Shao J."/>
            <person name="Firmansyah A.P."/>
            <person name="Susilo A.W."/>
            <person name="Rosmana A."/>
            <person name="McMahon P."/>
            <person name="Junaid M."/>
            <person name="Guest D."/>
            <person name="Kheng T.Y."/>
            <person name="Meinhardt L.W."/>
            <person name="Bailey B.A."/>
        </authorList>
    </citation>
    <scope>NUCLEOTIDE SEQUENCE [LARGE SCALE GENOMIC DNA]</scope>
    <source>
        <strain evidence="4 5">CT2</strain>
    </source>
</reference>
<dbReference type="PANTHER" id="PTHR12658">
    <property type="entry name" value="BETA-TUBULIN COFACTOR D"/>
    <property type="match status" value="1"/>
</dbReference>
<dbReference type="InterPro" id="IPR033162">
    <property type="entry name" value="TBCD"/>
</dbReference>